<name>A0A6J6UJP6_9ZZZZ</name>
<dbReference type="CDD" id="cd04301">
    <property type="entry name" value="NAT_SF"/>
    <property type="match status" value="1"/>
</dbReference>
<dbReference type="EMBL" id="CAEZYQ010000023">
    <property type="protein sequence ID" value="CAB4760080.1"/>
    <property type="molecule type" value="Genomic_DNA"/>
</dbReference>
<proteinExistence type="predicted"/>
<sequence>MDIRSLGFRTDLALLRLSGSVVEDRGTYVAARTPENPTFRWGNFDLLAAPPSAEEVPAVLARYDADLPDGDFRTLGVDGTTDQSDALASLVAAGLSPDPGTVLTATTTHAPPRPNTEVRLRRLTSDDDWAQRAALSLAVDAADPDGDGPAYRLFAERRALSNRALCEAGHATWWGAFLGDRLVSAMGLVDAGDGLARFQSVETHPDHRGRGIAGTLVHRVAAHGFDEVGARTLVMVADPDYVAIRVYRSVGFRDTEVQTQLDQRGR</sequence>
<evidence type="ECO:0000313" key="2">
    <source>
        <dbReference type="EMBL" id="CAB4760080.1"/>
    </source>
</evidence>
<reference evidence="2" key="1">
    <citation type="submission" date="2020-05" db="EMBL/GenBank/DDBJ databases">
        <authorList>
            <person name="Chiriac C."/>
            <person name="Salcher M."/>
            <person name="Ghai R."/>
            <person name="Kavagutti S V."/>
        </authorList>
    </citation>
    <scope>NUCLEOTIDE SEQUENCE</scope>
</reference>
<gene>
    <name evidence="2" type="ORF">UFOPK2761_02574</name>
</gene>
<organism evidence="2">
    <name type="scientific">freshwater metagenome</name>
    <dbReference type="NCBI Taxonomy" id="449393"/>
    <lineage>
        <taxon>unclassified sequences</taxon>
        <taxon>metagenomes</taxon>
        <taxon>ecological metagenomes</taxon>
    </lineage>
</organism>
<dbReference type="GO" id="GO:0016747">
    <property type="term" value="F:acyltransferase activity, transferring groups other than amino-acyl groups"/>
    <property type="evidence" value="ECO:0007669"/>
    <property type="project" value="InterPro"/>
</dbReference>
<dbReference type="InterPro" id="IPR000182">
    <property type="entry name" value="GNAT_dom"/>
</dbReference>
<feature type="domain" description="N-acetyltransferase" evidence="1">
    <location>
        <begin position="118"/>
        <end position="266"/>
    </location>
</feature>
<dbReference type="InterPro" id="IPR016181">
    <property type="entry name" value="Acyl_CoA_acyltransferase"/>
</dbReference>
<dbReference type="Gene3D" id="3.40.630.30">
    <property type="match status" value="1"/>
</dbReference>
<evidence type="ECO:0000259" key="1">
    <source>
        <dbReference type="PROSITE" id="PS51186"/>
    </source>
</evidence>
<dbReference type="AlphaFoldDB" id="A0A6J6UJP6"/>
<dbReference type="PROSITE" id="PS51186">
    <property type="entry name" value="GNAT"/>
    <property type="match status" value="1"/>
</dbReference>
<accession>A0A6J6UJP6</accession>
<dbReference type="SUPFAM" id="SSF55729">
    <property type="entry name" value="Acyl-CoA N-acyltransferases (Nat)"/>
    <property type="match status" value="1"/>
</dbReference>
<protein>
    <submittedName>
        <fullName evidence="2">Unannotated protein</fullName>
    </submittedName>
</protein>
<dbReference type="Pfam" id="PF00583">
    <property type="entry name" value="Acetyltransf_1"/>
    <property type="match status" value="1"/>
</dbReference>